<comment type="caution">
    <text evidence="3">The sequence shown here is derived from an EMBL/GenBank/DDBJ whole genome shotgun (WGS) entry which is preliminary data.</text>
</comment>
<name>A0ABU2N201_9ACTN</name>
<dbReference type="Proteomes" id="UP001183246">
    <property type="component" value="Unassembled WGS sequence"/>
</dbReference>
<dbReference type="RefSeq" id="WP_311708763.1">
    <property type="nucleotide sequence ID" value="NZ_JAVREL010000037.1"/>
</dbReference>
<evidence type="ECO:0000313" key="4">
    <source>
        <dbReference type="Proteomes" id="UP001183246"/>
    </source>
</evidence>
<proteinExistence type="inferred from homology"/>
<dbReference type="Pfam" id="PF01337">
    <property type="entry name" value="Barstar"/>
    <property type="match status" value="1"/>
</dbReference>
<dbReference type="SUPFAM" id="SSF52038">
    <property type="entry name" value="Barstar-related"/>
    <property type="match status" value="1"/>
</dbReference>
<evidence type="ECO:0000313" key="3">
    <source>
        <dbReference type="EMBL" id="MDT0347637.1"/>
    </source>
</evidence>
<accession>A0ABU2N201</accession>
<sequence length="157" mass="17525">MTSGDSWWTPLTPRLHVVGAEDPVQVTDSLSPTGMSYVARLDGESMADVDGVFTQFWEHLRLPSYFGWNWDALSDCLRDLHWLQAERYLVVISRAEDVLSETPDERGTFFQVIARATASWANAPAKVGVGIPFNVVLLCARENLHLLGREVSAFETA</sequence>
<feature type="domain" description="Barstar (barnase inhibitor)" evidence="2">
    <location>
        <begin position="38"/>
        <end position="126"/>
    </location>
</feature>
<dbReference type="Gene3D" id="3.30.370.10">
    <property type="entry name" value="Barstar-like"/>
    <property type="match status" value="1"/>
</dbReference>
<dbReference type="EMBL" id="JAVREL010000037">
    <property type="protein sequence ID" value="MDT0347637.1"/>
    <property type="molecule type" value="Genomic_DNA"/>
</dbReference>
<keyword evidence="4" id="KW-1185">Reference proteome</keyword>
<organism evidence="3 4">
    <name type="scientific">Streptomyces litchfieldiae</name>
    <dbReference type="NCBI Taxonomy" id="3075543"/>
    <lineage>
        <taxon>Bacteria</taxon>
        <taxon>Bacillati</taxon>
        <taxon>Actinomycetota</taxon>
        <taxon>Actinomycetes</taxon>
        <taxon>Kitasatosporales</taxon>
        <taxon>Streptomycetaceae</taxon>
        <taxon>Streptomyces</taxon>
    </lineage>
</organism>
<dbReference type="InterPro" id="IPR000468">
    <property type="entry name" value="Barstar"/>
</dbReference>
<reference evidence="4" key="1">
    <citation type="submission" date="2023-07" db="EMBL/GenBank/DDBJ databases">
        <title>30 novel species of actinomycetes from the DSMZ collection.</title>
        <authorList>
            <person name="Nouioui I."/>
        </authorList>
    </citation>
    <scope>NUCLEOTIDE SEQUENCE [LARGE SCALE GENOMIC DNA]</scope>
    <source>
        <strain evidence="4">DSM 44938</strain>
    </source>
</reference>
<evidence type="ECO:0000256" key="1">
    <source>
        <dbReference type="ARBA" id="ARBA00006845"/>
    </source>
</evidence>
<evidence type="ECO:0000259" key="2">
    <source>
        <dbReference type="Pfam" id="PF01337"/>
    </source>
</evidence>
<gene>
    <name evidence="3" type="ORF">RM590_34500</name>
</gene>
<dbReference type="InterPro" id="IPR035905">
    <property type="entry name" value="Barstar-like_sf"/>
</dbReference>
<protein>
    <submittedName>
        <fullName evidence="3">Barstar family protein</fullName>
    </submittedName>
</protein>
<comment type="similarity">
    <text evidence="1">Belongs to the barstar family.</text>
</comment>